<evidence type="ECO:0000313" key="2">
    <source>
        <dbReference type="Proteomes" id="UP001341840"/>
    </source>
</evidence>
<dbReference type="EMBL" id="JASCZI010000222">
    <property type="protein sequence ID" value="MED6110212.1"/>
    <property type="molecule type" value="Genomic_DNA"/>
</dbReference>
<organism evidence="1 2">
    <name type="scientific">Stylosanthes scabra</name>
    <dbReference type="NCBI Taxonomy" id="79078"/>
    <lineage>
        <taxon>Eukaryota</taxon>
        <taxon>Viridiplantae</taxon>
        <taxon>Streptophyta</taxon>
        <taxon>Embryophyta</taxon>
        <taxon>Tracheophyta</taxon>
        <taxon>Spermatophyta</taxon>
        <taxon>Magnoliopsida</taxon>
        <taxon>eudicotyledons</taxon>
        <taxon>Gunneridae</taxon>
        <taxon>Pentapetalae</taxon>
        <taxon>rosids</taxon>
        <taxon>fabids</taxon>
        <taxon>Fabales</taxon>
        <taxon>Fabaceae</taxon>
        <taxon>Papilionoideae</taxon>
        <taxon>50 kb inversion clade</taxon>
        <taxon>dalbergioids sensu lato</taxon>
        <taxon>Dalbergieae</taxon>
        <taxon>Pterocarpus clade</taxon>
        <taxon>Stylosanthes</taxon>
    </lineage>
</organism>
<dbReference type="Proteomes" id="UP001341840">
    <property type="component" value="Unassembled WGS sequence"/>
</dbReference>
<proteinExistence type="predicted"/>
<protein>
    <submittedName>
        <fullName evidence="1">Uncharacterized protein</fullName>
    </submittedName>
</protein>
<feature type="non-terminal residue" evidence="1">
    <location>
        <position position="54"/>
    </location>
</feature>
<comment type="caution">
    <text evidence="1">The sequence shown here is derived from an EMBL/GenBank/DDBJ whole genome shotgun (WGS) entry which is preliminary data.</text>
</comment>
<sequence>MRIWIRAQDVRIWKVIEEGNHVPMKKNKTKEGDKSIEVEIPKFESEYNNDDWKK</sequence>
<keyword evidence="2" id="KW-1185">Reference proteome</keyword>
<accession>A0ABU6QET2</accession>
<name>A0ABU6QET2_9FABA</name>
<gene>
    <name evidence="1" type="ORF">PIB30_040784</name>
</gene>
<reference evidence="1 2" key="1">
    <citation type="journal article" date="2023" name="Plants (Basel)">
        <title>Bridging the Gap: Combining Genomics and Transcriptomics Approaches to Understand Stylosanthes scabra, an Orphan Legume from the Brazilian Caatinga.</title>
        <authorList>
            <person name="Ferreira-Neto J.R.C."/>
            <person name="da Silva M.D."/>
            <person name="Binneck E."/>
            <person name="de Melo N.F."/>
            <person name="da Silva R.H."/>
            <person name="de Melo A.L.T.M."/>
            <person name="Pandolfi V."/>
            <person name="Bustamante F.O."/>
            <person name="Brasileiro-Vidal A.C."/>
            <person name="Benko-Iseppon A.M."/>
        </authorList>
    </citation>
    <scope>NUCLEOTIDE SEQUENCE [LARGE SCALE GENOMIC DNA]</scope>
    <source>
        <tissue evidence="1">Leaves</tissue>
    </source>
</reference>
<evidence type="ECO:0000313" key="1">
    <source>
        <dbReference type="EMBL" id="MED6110212.1"/>
    </source>
</evidence>